<dbReference type="GO" id="GO:0005829">
    <property type="term" value="C:cytosol"/>
    <property type="evidence" value="ECO:0007669"/>
    <property type="project" value="TreeGrafter"/>
</dbReference>
<dbReference type="STRING" id="134287.A35E_00488"/>
<dbReference type="CDD" id="cd16964">
    <property type="entry name" value="YqgF"/>
    <property type="match status" value="1"/>
</dbReference>
<evidence type="ECO:0000259" key="6">
    <source>
        <dbReference type="SMART" id="SM00732"/>
    </source>
</evidence>
<keyword evidence="4 5" id="KW-0378">Hydrolase</keyword>
<evidence type="ECO:0000313" key="7">
    <source>
        <dbReference type="EMBL" id="AFP85778.1"/>
    </source>
</evidence>
<comment type="function">
    <text evidence="5">Could be a nuclease involved in processing of the 5'-end of pre-16S rRNA.</text>
</comment>
<dbReference type="PANTHER" id="PTHR33317">
    <property type="entry name" value="POLYNUCLEOTIDYL TRANSFERASE, RIBONUCLEASE H-LIKE SUPERFAMILY PROTEIN"/>
    <property type="match status" value="1"/>
</dbReference>
<dbReference type="EMBL" id="CP003547">
    <property type="protein sequence ID" value="AFP85778.1"/>
    <property type="molecule type" value="Genomic_DNA"/>
</dbReference>
<reference evidence="7 8" key="1">
    <citation type="journal article" date="2012" name="Mol. Biol. Evol.">
        <title>Genome reduction and co-evolution between the primary and secondary bacterial symbionts of psyllids.</title>
        <authorList>
            <person name="Sloan D.B."/>
            <person name="Moran N.A."/>
        </authorList>
    </citation>
    <scope>NUCLEOTIDE SEQUENCE [LARGE SCALE GENOMIC DNA]</scope>
    <source>
        <strain evidence="7">Hcub_S</strain>
    </source>
</reference>
<evidence type="ECO:0000313" key="8">
    <source>
        <dbReference type="Proteomes" id="UP000003937"/>
    </source>
</evidence>
<dbReference type="Proteomes" id="UP000003937">
    <property type="component" value="Chromosome"/>
</dbReference>
<dbReference type="InterPro" id="IPR037027">
    <property type="entry name" value="YqgF/RNaseH-like_dom_sf"/>
</dbReference>
<dbReference type="GO" id="GO:0004518">
    <property type="term" value="F:nuclease activity"/>
    <property type="evidence" value="ECO:0007669"/>
    <property type="project" value="UniProtKB-KW"/>
</dbReference>
<dbReference type="GO" id="GO:0000967">
    <property type="term" value="P:rRNA 5'-end processing"/>
    <property type="evidence" value="ECO:0007669"/>
    <property type="project" value="UniProtKB-UniRule"/>
</dbReference>
<dbReference type="HOGENOM" id="CLU_098240_3_0_6"/>
<dbReference type="AlphaFoldDB" id="J3YTJ2"/>
<gene>
    <name evidence="5" type="primary">yqgF</name>
    <name evidence="7" type="ORF">A35E_00488</name>
</gene>
<comment type="similarity">
    <text evidence="5">Belongs to the YqgF HJR family.</text>
</comment>
<dbReference type="PANTHER" id="PTHR33317:SF4">
    <property type="entry name" value="POLYNUCLEOTIDYL TRANSFERASE, RIBONUCLEASE H-LIKE SUPERFAMILY PROTEIN"/>
    <property type="match status" value="1"/>
</dbReference>
<dbReference type="InterPro" id="IPR012337">
    <property type="entry name" value="RNaseH-like_sf"/>
</dbReference>
<dbReference type="HAMAP" id="MF_00651">
    <property type="entry name" value="Nuclease_YqgF"/>
    <property type="match status" value="1"/>
</dbReference>
<evidence type="ECO:0000256" key="5">
    <source>
        <dbReference type="HAMAP-Rule" id="MF_00651"/>
    </source>
</evidence>
<sequence length="133" mass="14914" precursor="true">MAFDFGMSSIGVAVGQRITCTAQPLKALKACHGVPDWKKIENILNEWLPDTIVVGLPLNMNNSEQPITKFARKFSKEIQSRFSIQVVLHDERLSTIEARAILFRAGGYRALKKSNIDAKAAVIILESWLKKFI</sequence>
<comment type="subcellular location">
    <subcellularLocation>
        <location evidence="5">Cytoplasm</location>
    </subcellularLocation>
</comment>
<dbReference type="InterPro" id="IPR005227">
    <property type="entry name" value="YqgF"/>
</dbReference>
<dbReference type="Pfam" id="PF03652">
    <property type="entry name" value="RuvX"/>
    <property type="match status" value="1"/>
</dbReference>
<dbReference type="EC" id="3.1.-.-" evidence="5"/>
<name>J3YTJ2_9ENTR</name>
<keyword evidence="2 5" id="KW-0690">Ribosome biogenesis</keyword>
<organism evidence="7 8">
    <name type="scientific">secondary endosymbiont of Heteropsylla cubana</name>
    <dbReference type="NCBI Taxonomy" id="134287"/>
    <lineage>
        <taxon>Bacteria</taxon>
        <taxon>Pseudomonadati</taxon>
        <taxon>Pseudomonadota</taxon>
        <taxon>Gammaproteobacteria</taxon>
        <taxon>Enterobacterales</taxon>
        <taxon>Enterobacteriaceae</taxon>
        <taxon>aphid secondary symbionts</taxon>
    </lineage>
</organism>
<dbReference type="KEGG" id="sehc:A35E_00488"/>
<evidence type="ECO:0000256" key="4">
    <source>
        <dbReference type="ARBA" id="ARBA00022801"/>
    </source>
</evidence>
<dbReference type="SUPFAM" id="SSF53098">
    <property type="entry name" value="Ribonuclease H-like"/>
    <property type="match status" value="1"/>
</dbReference>
<keyword evidence="3 5" id="KW-0540">Nuclease</keyword>
<evidence type="ECO:0000256" key="1">
    <source>
        <dbReference type="ARBA" id="ARBA00022490"/>
    </source>
</evidence>
<dbReference type="InterPro" id="IPR006641">
    <property type="entry name" value="YqgF/RNaseH-like_dom"/>
</dbReference>
<dbReference type="PATRIC" id="fig|134287.3.peg.461"/>
<accession>J3YTJ2</accession>
<dbReference type="GO" id="GO:0016788">
    <property type="term" value="F:hydrolase activity, acting on ester bonds"/>
    <property type="evidence" value="ECO:0007669"/>
    <property type="project" value="UniProtKB-UniRule"/>
</dbReference>
<keyword evidence="8" id="KW-1185">Reference proteome</keyword>
<feature type="domain" description="YqgF/RNase H-like" evidence="6">
    <location>
        <begin position="1"/>
        <end position="98"/>
    </location>
</feature>
<dbReference type="Gene3D" id="3.30.420.140">
    <property type="entry name" value="YqgF/RNase H-like domain"/>
    <property type="match status" value="1"/>
</dbReference>
<evidence type="ECO:0000256" key="2">
    <source>
        <dbReference type="ARBA" id="ARBA00022517"/>
    </source>
</evidence>
<dbReference type="NCBIfam" id="TIGR00250">
    <property type="entry name" value="RNAse_H_YqgF"/>
    <property type="match status" value="1"/>
</dbReference>
<proteinExistence type="inferred from homology"/>
<keyword evidence="1 5" id="KW-0963">Cytoplasm</keyword>
<dbReference type="SMART" id="SM00732">
    <property type="entry name" value="YqgFc"/>
    <property type="match status" value="1"/>
</dbReference>
<evidence type="ECO:0000256" key="3">
    <source>
        <dbReference type="ARBA" id="ARBA00022722"/>
    </source>
</evidence>
<protein>
    <recommendedName>
        <fullName evidence="5">Putative pre-16S rRNA nuclease</fullName>
        <ecNumber evidence="5">3.1.-.-</ecNumber>
    </recommendedName>
</protein>